<evidence type="ECO:0000256" key="6">
    <source>
        <dbReference type="ARBA" id="ARBA00022848"/>
    </source>
</evidence>
<evidence type="ECO:0000256" key="15">
    <source>
        <dbReference type="ARBA" id="ARBA00042579"/>
    </source>
</evidence>
<accession>A0A9D2KE15</accession>
<comment type="function">
    <text evidence="12">Converts testosterone into 5-alpha-dihydrotestosterone and progesterone or corticosterone into their corresponding 5-alpha-3-oxosteroids. It plays a central role in sexual differentiation and androgen physiology.</text>
</comment>
<keyword evidence="5" id="KW-0256">Endoplasmic reticulum</keyword>
<dbReference type="InterPro" id="IPR001104">
    <property type="entry name" value="3-oxo-5_a-steroid_4-DH_C"/>
</dbReference>
<evidence type="ECO:0000256" key="5">
    <source>
        <dbReference type="ARBA" id="ARBA00022824"/>
    </source>
</evidence>
<evidence type="ECO:0000256" key="17">
    <source>
        <dbReference type="SAM" id="Phobius"/>
    </source>
</evidence>
<name>A0A9D2KE15_9BACE</name>
<keyword evidence="9" id="KW-0560">Oxidoreductase</keyword>
<evidence type="ECO:0000256" key="2">
    <source>
        <dbReference type="ARBA" id="ARBA00004524"/>
    </source>
</evidence>
<reference evidence="19" key="2">
    <citation type="submission" date="2021-04" db="EMBL/GenBank/DDBJ databases">
        <authorList>
            <person name="Gilroy R."/>
        </authorList>
    </citation>
    <scope>NUCLEOTIDE SEQUENCE</scope>
    <source>
        <strain evidence="19">CHK118-2852</strain>
    </source>
</reference>
<evidence type="ECO:0000256" key="9">
    <source>
        <dbReference type="ARBA" id="ARBA00023002"/>
    </source>
</evidence>
<keyword evidence="6" id="KW-0492">Microsome</keyword>
<dbReference type="Pfam" id="PF02544">
    <property type="entry name" value="Steroid_dh"/>
    <property type="match status" value="1"/>
</dbReference>
<dbReference type="PANTHER" id="PTHR10556">
    <property type="entry name" value="3-OXO-5-ALPHA-STEROID 4-DEHYDROGENASE"/>
    <property type="match status" value="1"/>
</dbReference>
<keyword evidence="4" id="KW-0221">Differentiation</keyword>
<dbReference type="GO" id="GO:0016020">
    <property type="term" value="C:membrane"/>
    <property type="evidence" value="ECO:0007669"/>
    <property type="project" value="InterPro"/>
</dbReference>
<feature type="transmembrane region" description="Helical" evidence="17">
    <location>
        <begin position="141"/>
        <end position="161"/>
    </location>
</feature>
<dbReference type="GO" id="GO:0003865">
    <property type="term" value="F:3-oxo-5-alpha-steroid 4-dehydrogenase activity"/>
    <property type="evidence" value="ECO:0007669"/>
    <property type="project" value="InterPro"/>
</dbReference>
<feature type="transmembrane region" description="Helical" evidence="17">
    <location>
        <begin position="105"/>
        <end position="129"/>
    </location>
</feature>
<dbReference type="GO" id="GO:0006694">
    <property type="term" value="P:steroid biosynthetic process"/>
    <property type="evidence" value="ECO:0007669"/>
    <property type="project" value="TreeGrafter"/>
</dbReference>
<dbReference type="EMBL" id="DXAV01000039">
    <property type="protein sequence ID" value="HIZ91387.1"/>
    <property type="molecule type" value="Genomic_DNA"/>
</dbReference>
<dbReference type="AlphaFoldDB" id="A0A9D2KE15"/>
<dbReference type="InterPro" id="IPR039357">
    <property type="entry name" value="SRD5A/TECR"/>
</dbReference>
<evidence type="ECO:0000313" key="20">
    <source>
        <dbReference type="Proteomes" id="UP000824108"/>
    </source>
</evidence>
<evidence type="ECO:0000256" key="13">
    <source>
        <dbReference type="ARBA" id="ARBA00039428"/>
    </source>
</evidence>
<proteinExistence type="predicted"/>
<evidence type="ECO:0000256" key="14">
    <source>
        <dbReference type="ARBA" id="ARBA00041664"/>
    </source>
</evidence>
<dbReference type="Gene3D" id="1.20.120.1630">
    <property type="match status" value="1"/>
</dbReference>
<evidence type="ECO:0000256" key="10">
    <source>
        <dbReference type="ARBA" id="ARBA00023098"/>
    </source>
</evidence>
<evidence type="ECO:0000256" key="12">
    <source>
        <dbReference type="ARBA" id="ARBA00037789"/>
    </source>
</evidence>
<evidence type="ECO:0000256" key="16">
    <source>
        <dbReference type="ARBA" id="ARBA00049166"/>
    </source>
</evidence>
<evidence type="ECO:0000256" key="7">
    <source>
        <dbReference type="ARBA" id="ARBA00022857"/>
    </source>
</evidence>
<gene>
    <name evidence="19" type="ORF">H9807_04625</name>
</gene>
<feature type="domain" description="3-oxo-5-alpha-steroid 4-dehydrogenase C-terminal" evidence="18">
    <location>
        <begin position="102"/>
        <end position="255"/>
    </location>
</feature>
<keyword evidence="7" id="KW-0521">NADP</keyword>
<comment type="subcellular location">
    <subcellularLocation>
        <location evidence="1">Endoplasmic reticulum membrane</location>
        <topology evidence="1">Multi-pass membrane protein</topology>
    </subcellularLocation>
    <subcellularLocation>
        <location evidence="2">Microsome membrane</location>
    </subcellularLocation>
</comment>
<comment type="caution">
    <text evidence="19">The sequence shown here is derived from an EMBL/GenBank/DDBJ whole genome shotgun (WGS) entry which is preliminary data.</text>
</comment>
<dbReference type="GO" id="GO:0030154">
    <property type="term" value="P:cell differentiation"/>
    <property type="evidence" value="ECO:0007669"/>
    <property type="project" value="UniProtKB-KW"/>
</dbReference>
<sequence length="255" mass="29202">MSLHQFHLFLWVMSSVALLVFIALYFVKAGYGMFRTASWGWSISNKVAWVLMEAPVFFVMLGLWVASGVGFSAPQFLFLLLFELHYLQRSFVFPLLMKGRSRMPVAIMVMGIVFNVLNGLMQAGGLFWYMPEGYDEGWAWLARPLSVAGLVLFVVGMGINLHSDHVIRHLRKPGDNRHYLPGKGMYRYVTSANYFGELVEWTGFALLTASPAAWVFVWWTAANLVPRADAIHKRYREEFGNEAVGRRKRIIPYIY</sequence>
<organism evidence="19 20">
    <name type="scientific">Candidatus Bacteroides merdavium</name>
    <dbReference type="NCBI Taxonomy" id="2838472"/>
    <lineage>
        <taxon>Bacteria</taxon>
        <taxon>Pseudomonadati</taxon>
        <taxon>Bacteroidota</taxon>
        <taxon>Bacteroidia</taxon>
        <taxon>Bacteroidales</taxon>
        <taxon>Bacteroidaceae</taxon>
        <taxon>Bacteroides</taxon>
    </lineage>
</organism>
<dbReference type="PANTHER" id="PTHR10556:SF57">
    <property type="entry name" value="3-OXO-5-ALPHA-STEROID 4-DEHYDROGENASE 1"/>
    <property type="match status" value="1"/>
</dbReference>
<evidence type="ECO:0000256" key="3">
    <source>
        <dbReference type="ARBA" id="ARBA00022692"/>
    </source>
</evidence>
<dbReference type="InterPro" id="IPR016636">
    <property type="entry name" value="3-oxo-5-alpha-steroid_4-DH"/>
</dbReference>
<evidence type="ECO:0000259" key="18">
    <source>
        <dbReference type="Pfam" id="PF02544"/>
    </source>
</evidence>
<evidence type="ECO:0000313" key="19">
    <source>
        <dbReference type="EMBL" id="HIZ91387.1"/>
    </source>
</evidence>
<evidence type="ECO:0000256" key="11">
    <source>
        <dbReference type="ARBA" id="ARBA00023136"/>
    </source>
</evidence>
<keyword evidence="10" id="KW-0443">Lipid metabolism</keyword>
<dbReference type="PROSITE" id="PS50244">
    <property type="entry name" value="S5A_REDUCTASE"/>
    <property type="match status" value="1"/>
</dbReference>
<comment type="catalytic activity">
    <reaction evidence="16">
        <text>androst-4-ene-3,17-dione + NADPH + H(+) = 5alpha-androstan-3,17-dione + NADP(+)</text>
        <dbReference type="Rhea" id="RHEA:50816"/>
        <dbReference type="ChEBI" id="CHEBI:15378"/>
        <dbReference type="ChEBI" id="CHEBI:15994"/>
        <dbReference type="ChEBI" id="CHEBI:16422"/>
        <dbReference type="ChEBI" id="CHEBI:57783"/>
        <dbReference type="ChEBI" id="CHEBI:58349"/>
    </reaction>
    <physiologicalReaction direction="left-to-right" evidence="16">
        <dbReference type="Rhea" id="RHEA:50817"/>
    </physiologicalReaction>
</comment>
<dbReference type="PIRSF" id="PIRSF015596">
    <property type="entry name" value="5_alpha-SR2"/>
    <property type="match status" value="1"/>
</dbReference>
<keyword evidence="8 17" id="KW-1133">Transmembrane helix</keyword>
<keyword evidence="11 17" id="KW-0472">Membrane</keyword>
<reference evidence="19" key="1">
    <citation type="journal article" date="2021" name="PeerJ">
        <title>Extensive microbial diversity within the chicken gut microbiome revealed by metagenomics and culture.</title>
        <authorList>
            <person name="Gilroy R."/>
            <person name="Ravi A."/>
            <person name="Getino M."/>
            <person name="Pursley I."/>
            <person name="Horton D.L."/>
            <person name="Alikhan N.F."/>
            <person name="Baker D."/>
            <person name="Gharbi K."/>
            <person name="Hall N."/>
            <person name="Watson M."/>
            <person name="Adriaenssens E.M."/>
            <person name="Foster-Nyarko E."/>
            <person name="Jarju S."/>
            <person name="Secka A."/>
            <person name="Antonio M."/>
            <person name="Oren A."/>
            <person name="Chaudhuri R.R."/>
            <person name="La Ragione R."/>
            <person name="Hildebrand F."/>
            <person name="Pallen M.J."/>
        </authorList>
    </citation>
    <scope>NUCLEOTIDE SEQUENCE</scope>
    <source>
        <strain evidence="19">CHK118-2852</strain>
    </source>
</reference>
<protein>
    <recommendedName>
        <fullName evidence="13">3-oxo-5-alpha-steroid 4-dehydrogenase 1</fullName>
    </recommendedName>
    <alternativeName>
        <fullName evidence="14">SR type 1</fullName>
    </alternativeName>
    <alternativeName>
        <fullName evidence="15">Steroid 5-alpha-reductase 1</fullName>
    </alternativeName>
</protein>
<dbReference type="Proteomes" id="UP000824108">
    <property type="component" value="Unassembled WGS sequence"/>
</dbReference>
<evidence type="ECO:0000256" key="8">
    <source>
        <dbReference type="ARBA" id="ARBA00022989"/>
    </source>
</evidence>
<keyword evidence="3 17" id="KW-0812">Transmembrane</keyword>
<feature type="transmembrane region" description="Helical" evidence="17">
    <location>
        <begin position="6"/>
        <end position="27"/>
    </location>
</feature>
<evidence type="ECO:0000256" key="4">
    <source>
        <dbReference type="ARBA" id="ARBA00022782"/>
    </source>
</evidence>
<evidence type="ECO:0000256" key="1">
    <source>
        <dbReference type="ARBA" id="ARBA00004477"/>
    </source>
</evidence>
<dbReference type="FunFam" id="1.20.120.1630:FF:000014">
    <property type="entry name" value="Steroid 5-alpha reductase, putative"/>
    <property type="match status" value="1"/>
</dbReference>